<dbReference type="InterPro" id="IPR036910">
    <property type="entry name" value="HMG_box_dom_sf"/>
</dbReference>
<dbReference type="SUPFAM" id="SSF47095">
    <property type="entry name" value="HMG-box"/>
    <property type="match status" value="1"/>
</dbReference>
<evidence type="ECO:0000313" key="5">
    <source>
        <dbReference type="EMBL" id="CAK8671376.1"/>
    </source>
</evidence>
<dbReference type="Proteomes" id="UP001642483">
    <property type="component" value="Unassembled WGS sequence"/>
</dbReference>
<gene>
    <name evidence="5" type="ORF">CVLEPA_LOCUS451</name>
</gene>
<sequence length="202" mass="22812">MAEDNPKTHNWQISKHLGGKWKMMSEEEKRPYVEKAKRLREEHMIKHPDYKYRPRRKKSRSTKNDQQHPLHEPALTPSYTNQLVHATPTSSFIGPDIGHSNDGNFAGPDVGASNNYPTASLTPGSSYICESDPISCPPDPANGNSIAYSYWNNCNIHQMPETSRQNDNAAAFLQNNYEHSEQFVHGQDSIPLDAALRQLIDA</sequence>
<feature type="compositionally biased region" description="Basic and acidic residues" evidence="3">
    <location>
        <begin position="23"/>
        <end position="52"/>
    </location>
</feature>
<dbReference type="SMART" id="SM00398">
    <property type="entry name" value="HMG"/>
    <property type="match status" value="1"/>
</dbReference>
<accession>A0ABP0EXQ3</accession>
<feature type="region of interest" description="Disordered" evidence="3">
    <location>
        <begin position="1"/>
        <end position="79"/>
    </location>
</feature>
<dbReference type="PANTHER" id="PTHR10270">
    <property type="entry name" value="SOX TRANSCRIPTION FACTOR"/>
    <property type="match status" value="1"/>
</dbReference>
<feature type="compositionally biased region" description="Basic and acidic residues" evidence="3">
    <location>
        <begin position="62"/>
        <end position="71"/>
    </location>
</feature>
<dbReference type="PANTHER" id="PTHR10270:SF327">
    <property type="entry name" value="PROTEIN CBG16280"/>
    <property type="match status" value="1"/>
</dbReference>
<dbReference type="Gene3D" id="1.10.30.10">
    <property type="entry name" value="High mobility group box domain"/>
    <property type="match status" value="1"/>
</dbReference>
<feature type="DNA-binding region" description="HMG box" evidence="2">
    <location>
        <begin position="1"/>
        <end position="51"/>
    </location>
</feature>
<protein>
    <recommendedName>
        <fullName evidence="4">HMG box domain-containing protein</fullName>
    </recommendedName>
</protein>
<evidence type="ECO:0000313" key="6">
    <source>
        <dbReference type="Proteomes" id="UP001642483"/>
    </source>
</evidence>
<keyword evidence="2" id="KW-0539">Nucleus</keyword>
<dbReference type="PROSITE" id="PS50118">
    <property type="entry name" value="HMG_BOX_2"/>
    <property type="match status" value="1"/>
</dbReference>
<feature type="region of interest" description="Disordered" evidence="3">
    <location>
        <begin position="90"/>
        <end position="109"/>
    </location>
</feature>
<dbReference type="InterPro" id="IPR009071">
    <property type="entry name" value="HMG_box_dom"/>
</dbReference>
<evidence type="ECO:0000256" key="3">
    <source>
        <dbReference type="SAM" id="MobiDB-lite"/>
    </source>
</evidence>
<keyword evidence="6" id="KW-1185">Reference proteome</keyword>
<comment type="caution">
    <text evidence="5">The sequence shown here is derived from an EMBL/GenBank/DDBJ whole genome shotgun (WGS) entry which is preliminary data.</text>
</comment>
<evidence type="ECO:0000256" key="2">
    <source>
        <dbReference type="PROSITE-ProRule" id="PRU00267"/>
    </source>
</evidence>
<feature type="domain" description="HMG box" evidence="4">
    <location>
        <begin position="1"/>
        <end position="51"/>
    </location>
</feature>
<dbReference type="EMBL" id="CAWYQH010000001">
    <property type="protein sequence ID" value="CAK8671376.1"/>
    <property type="molecule type" value="Genomic_DNA"/>
</dbReference>
<dbReference type="Pfam" id="PF00505">
    <property type="entry name" value="HMG_box"/>
    <property type="match status" value="1"/>
</dbReference>
<keyword evidence="1 2" id="KW-0238">DNA-binding</keyword>
<evidence type="ECO:0000259" key="4">
    <source>
        <dbReference type="PROSITE" id="PS50118"/>
    </source>
</evidence>
<reference evidence="5 6" key="1">
    <citation type="submission" date="2024-02" db="EMBL/GenBank/DDBJ databases">
        <authorList>
            <person name="Daric V."/>
            <person name="Darras S."/>
        </authorList>
    </citation>
    <scope>NUCLEOTIDE SEQUENCE [LARGE SCALE GENOMIC DNA]</scope>
</reference>
<proteinExistence type="predicted"/>
<dbReference type="InterPro" id="IPR050140">
    <property type="entry name" value="SRY-related_HMG-box_TF-like"/>
</dbReference>
<organism evidence="5 6">
    <name type="scientific">Clavelina lepadiformis</name>
    <name type="common">Light-bulb sea squirt</name>
    <name type="synonym">Ascidia lepadiformis</name>
    <dbReference type="NCBI Taxonomy" id="159417"/>
    <lineage>
        <taxon>Eukaryota</taxon>
        <taxon>Metazoa</taxon>
        <taxon>Chordata</taxon>
        <taxon>Tunicata</taxon>
        <taxon>Ascidiacea</taxon>
        <taxon>Aplousobranchia</taxon>
        <taxon>Clavelinidae</taxon>
        <taxon>Clavelina</taxon>
    </lineage>
</organism>
<name>A0ABP0EXQ3_CLALP</name>
<evidence type="ECO:0000256" key="1">
    <source>
        <dbReference type="ARBA" id="ARBA00023125"/>
    </source>
</evidence>